<dbReference type="InterPro" id="IPR001633">
    <property type="entry name" value="EAL_dom"/>
</dbReference>
<dbReference type="PANTHER" id="PTHR33121:SF79">
    <property type="entry name" value="CYCLIC DI-GMP PHOSPHODIESTERASE PDED-RELATED"/>
    <property type="match status" value="1"/>
</dbReference>
<dbReference type="SMART" id="SM00052">
    <property type="entry name" value="EAL"/>
    <property type="match status" value="1"/>
</dbReference>
<evidence type="ECO:0000313" key="2">
    <source>
        <dbReference type="EMBL" id="KUR71897.1"/>
    </source>
</evidence>
<gene>
    <name evidence="2" type="ORF">AQZ52_09180</name>
</gene>
<dbReference type="Pfam" id="PF00563">
    <property type="entry name" value="EAL"/>
    <property type="match status" value="1"/>
</dbReference>
<dbReference type="Gene3D" id="3.20.20.450">
    <property type="entry name" value="EAL domain"/>
    <property type="match status" value="1"/>
</dbReference>
<dbReference type="PROSITE" id="PS50883">
    <property type="entry name" value="EAL"/>
    <property type="match status" value="1"/>
</dbReference>
<comment type="caution">
    <text evidence="2">The sequence shown here is derived from an EMBL/GenBank/DDBJ whole genome shotgun (WGS) entry which is preliminary data.</text>
</comment>
<evidence type="ECO:0000313" key="3">
    <source>
        <dbReference type="Proteomes" id="UP000058012"/>
    </source>
</evidence>
<sequence>MCYGALRIWQKRTRRIQQTNASGLPNLLALSNNELEVGRDVVVAVIARFEEILATLPASLHGEYARQIARRISIGAGAETIYQGDGGHFAWTEEARPLEMQIGHLEGLRALFSAPLQIGHHTFDTTIHFGLDRNEGLDTLTRVNSALASANEALGNGRAIELFEANRLAEAPWELSLHARIDEGLRNGDIWLAFQPQWSLADQRIYGAEALIRWNHPTRGAISPDAFILQAERAGRIDALTYWVLEEAITAALKLNAYGHRFLMSINLSAQMVDKPDLVPNIAEIVARRGIDPSLLTVEITETSGVRNRPAACHNLSQLRSMGFRLSIDDFGTGEASLAYLADLPSDELKLDRRFVSRVTTSPRDHAIVSSTIALAHALNQQVVAEGVEDQATLLALRDLGCDFAQGFHLGRPQAFPAFCAMFEQSQKSNQTRSI</sequence>
<dbReference type="Proteomes" id="UP000058012">
    <property type="component" value="Unassembled WGS sequence"/>
</dbReference>
<proteinExistence type="predicted"/>
<dbReference type="InterPro" id="IPR050706">
    <property type="entry name" value="Cyclic-di-GMP_PDE-like"/>
</dbReference>
<dbReference type="SUPFAM" id="SSF141868">
    <property type="entry name" value="EAL domain-like"/>
    <property type="match status" value="1"/>
</dbReference>
<dbReference type="GO" id="GO:0071111">
    <property type="term" value="F:cyclic-guanylate-specific phosphodiesterase activity"/>
    <property type="evidence" value="ECO:0007669"/>
    <property type="project" value="InterPro"/>
</dbReference>
<dbReference type="CDD" id="cd01948">
    <property type="entry name" value="EAL"/>
    <property type="match status" value="1"/>
</dbReference>
<dbReference type="AlphaFoldDB" id="A0A124JV44"/>
<name>A0A124JV44_9SPHN</name>
<dbReference type="InterPro" id="IPR035919">
    <property type="entry name" value="EAL_sf"/>
</dbReference>
<organism evidence="2 3">
    <name type="scientific">Novosphingobium fuchskuhlense</name>
    <dbReference type="NCBI Taxonomy" id="1117702"/>
    <lineage>
        <taxon>Bacteria</taxon>
        <taxon>Pseudomonadati</taxon>
        <taxon>Pseudomonadota</taxon>
        <taxon>Alphaproteobacteria</taxon>
        <taxon>Sphingomonadales</taxon>
        <taxon>Sphingomonadaceae</taxon>
        <taxon>Novosphingobium</taxon>
    </lineage>
</organism>
<dbReference type="STRING" id="1117702.AQZ52_09180"/>
<keyword evidence="3" id="KW-1185">Reference proteome</keyword>
<protein>
    <submittedName>
        <fullName evidence="2">Diguanylate phosphodiesterase</fullName>
    </submittedName>
</protein>
<evidence type="ECO:0000259" key="1">
    <source>
        <dbReference type="PROSITE" id="PS50883"/>
    </source>
</evidence>
<reference evidence="2 3" key="1">
    <citation type="submission" date="2015-10" db="EMBL/GenBank/DDBJ databases">
        <title>Draft genome sequence of Novosphingobium fuchskuhlense DSM 25065 isolated from a surface water sample of the southwest basin of Lake Grosse Fuchskuhle.</title>
        <authorList>
            <person name="Ruckert C."/>
            <person name="Winkler A."/>
            <person name="Glaeser J."/>
            <person name="Grossart H.-P."/>
            <person name="Kalinowski J."/>
            <person name="Glaeser S."/>
        </authorList>
    </citation>
    <scope>NUCLEOTIDE SEQUENCE [LARGE SCALE GENOMIC DNA]</scope>
    <source>
        <strain evidence="2 3">FNE08-7</strain>
    </source>
</reference>
<feature type="domain" description="EAL" evidence="1">
    <location>
        <begin position="174"/>
        <end position="427"/>
    </location>
</feature>
<dbReference type="EMBL" id="LLZS01000006">
    <property type="protein sequence ID" value="KUR71897.1"/>
    <property type="molecule type" value="Genomic_DNA"/>
</dbReference>
<accession>A0A124JV44</accession>
<dbReference type="PANTHER" id="PTHR33121">
    <property type="entry name" value="CYCLIC DI-GMP PHOSPHODIESTERASE PDEF"/>
    <property type="match status" value="1"/>
</dbReference>